<evidence type="ECO:0008006" key="4">
    <source>
        <dbReference type="Google" id="ProtNLM"/>
    </source>
</evidence>
<evidence type="ECO:0000313" key="2">
    <source>
        <dbReference type="EMBL" id="MEA9355276.1"/>
    </source>
</evidence>
<gene>
    <name evidence="2" type="ORF">SHI21_03650</name>
</gene>
<reference evidence="2 3" key="1">
    <citation type="submission" date="2023-11" db="EMBL/GenBank/DDBJ databases">
        <title>A Novel Polar Bacteriovorax (B. antarcticus) Isolated from the Biocrust in Antarctica.</title>
        <authorList>
            <person name="Mun W."/>
            <person name="Choi S.Y."/>
            <person name="Mitchell R.J."/>
        </authorList>
    </citation>
    <scope>NUCLEOTIDE SEQUENCE [LARGE SCALE GENOMIC DNA]</scope>
    <source>
        <strain evidence="2 3">PP10</strain>
    </source>
</reference>
<keyword evidence="1" id="KW-0732">Signal</keyword>
<proteinExistence type="predicted"/>
<feature type="chain" id="PRO_5045293165" description="MetA-pathway of phenol degradation" evidence="1">
    <location>
        <begin position="20"/>
        <end position="289"/>
    </location>
</feature>
<protein>
    <recommendedName>
        <fullName evidence="4">MetA-pathway of phenol degradation</fullName>
    </recommendedName>
</protein>
<name>A0ABU5VQI9_9BACT</name>
<feature type="signal peptide" evidence="1">
    <location>
        <begin position="1"/>
        <end position="19"/>
    </location>
</feature>
<accession>A0ABU5VQI9</accession>
<dbReference type="EMBL" id="JAYGJQ010000001">
    <property type="protein sequence ID" value="MEA9355276.1"/>
    <property type="molecule type" value="Genomic_DNA"/>
</dbReference>
<evidence type="ECO:0000313" key="3">
    <source>
        <dbReference type="Proteomes" id="UP001302274"/>
    </source>
</evidence>
<comment type="caution">
    <text evidence="2">The sequence shown here is derived from an EMBL/GenBank/DDBJ whole genome shotgun (WGS) entry which is preliminary data.</text>
</comment>
<dbReference type="RefSeq" id="WP_323574763.1">
    <property type="nucleotide sequence ID" value="NZ_JAYGJQ010000001.1"/>
</dbReference>
<dbReference type="Proteomes" id="UP001302274">
    <property type="component" value="Unassembled WGS sequence"/>
</dbReference>
<keyword evidence="3" id="KW-1185">Reference proteome</keyword>
<evidence type="ECO:0000256" key="1">
    <source>
        <dbReference type="SAM" id="SignalP"/>
    </source>
</evidence>
<sequence length="289" mass="32603">MAKIYYTLITLLFCTNLYAASCCGGGSSASSLIVGDHLQEWTFSTLLRSDIGQTNNNGQALMDADNNKDQTFTTSVEYKKLFGERAQGNMSLNFTQKESKRLGKNETSSGLGDLGLGTFYEAVTNYSYNEWLPRLFVGAKFIIPFGENNFNSKKELRTDIRGTGFYKLDIPFVAVKNEWKLSATPQYLPKQKNLSSTYAFTTAGSYTYSFNDEFDFSTTLQWNYLADKKYQTQNLVSGQYWDITLAPMWMFTKTTSVNLSYTDSTLLGKSRNSALYRSVSVGMTWSELL</sequence>
<organism evidence="2 3">
    <name type="scientific">Bacteriovorax antarcticus</name>
    <dbReference type="NCBI Taxonomy" id="3088717"/>
    <lineage>
        <taxon>Bacteria</taxon>
        <taxon>Pseudomonadati</taxon>
        <taxon>Bdellovibrionota</taxon>
        <taxon>Bacteriovoracia</taxon>
        <taxon>Bacteriovoracales</taxon>
        <taxon>Bacteriovoracaceae</taxon>
        <taxon>Bacteriovorax</taxon>
    </lineage>
</organism>